<organism evidence="1 2">
    <name type="scientific">Daphnia pulex</name>
    <name type="common">Water flea</name>
    <dbReference type="NCBI Taxonomy" id="6669"/>
    <lineage>
        <taxon>Eukaryota</taxon>
        <taxon>Metazoa</taxon>
        <taxon>Ecdysozoa</taxon>
        <taxon>Arthropoda</taxon>
        <taxon>Crustacea</taxon>
        <taxon>Branchiopoda</taxon>
        <taxon>Diplostraca</taxon>
        <taxon>Cladocera</taxon>
        <taxon>Anomopoda</taxon>
        <taxon>Daphniidae</taxon>
        <taxon>Daphnia</taxon>
    </lineage>
</organism>
<dbReference type="Gene3D" id="2.60.120.1000">
    <property type="match status" value="1"/>
</dbReference>
<dbReference type="InParanoid" id="E9GH57"/>
<dbReference type="KEGG" id="dpx:DAPPUDRAFT_317852"/>
<protein>
    <recommendedName>
        <fullName evidence="3">Fibrillar collagen NC1 domain-containing protein</fullName>
    </recommendedName>
</protein>
<evidence type="ECO:0000313" key="1">
    <source>
        <dbReference type="EMBL" id="EFX81144.1"/>
    </source>
</evidence>
<dbReference type="EMBL" id="GL732544">
    <property type="protein sequence ID" value="EFX81144.1"/>
    <property type="molecule type" value="Genomic_DNA"/>
</dbReference>
<dbReference type="Proteomes" id="UP000000305">
    <property type="component" value="Unassembled WGS sequence"/>
</dbReference>
<sequence>MHWINPDGQFVSDDPIYVYCDMDSGSTTVVHDSETPMDVGHCAGPGCYSKAINYNATIGQMSALAQISGECHQSIKFWSQQPNGLSIMDYLYPFIAMGRMEIQIPSKS</sequence>
<proteinExistence type="predicted"/>
<dbReference type="PhylomeDB" id="E9GH57"/>
<keyword evidence="2" id="KW-1185">Reference proteome</keyword>
<dbReference type="OrthoDB" id="6359386at2759"/>
<accession>E9GH57</accession>
<evidence type="ECO:0008006" key="3">
    <source>
        <dbReference type="Google" id="ProtNLM"/>
    </source>
</evidence>
<dbReference type="AlphaFoldDB" id="E9GH57"/>
<name>E9GH57_DAPPU</name>
<gene>
    <name evidence="1" type="ORF">DAPPUDRAFT_317852</name>
</gene>
<dbReference type="HOGENOM" id="CLU_2199566_0_0_1"/>
<evidence type="ECO:0000313" key="2">
    <source>
        <dbReference type="Proteomes" id="UP000000305"/>
    </source>
</evidence>
<reference evidence="1 2" key="1">
    <citation type="journal article" date="2011" name="Science">
        <title>The ecoresponsive genome of Daphnia pulex.</title>
        <authorList>
            <person name="Colbourne J.K."/>
            <person name="Pfrender M.E."/>
            <person name="Gilbert D."/>
            <person name="Thomas W.K."/>
            <person name="Tucker A."/>
            <person name="Oakley T.H."/>
            <person name="Tokishita S."/>
            <person name="Aerts A."/>
            <person name="Arnold G.J."/>
            <person name="Basu M.K."/>
            <person name="Bauer D.J."/>
            <person name="Caceres C.E."/>
            <person name="Carmel L."/>
            <person name="Casola C."/>
            <person name="Choi J.H."/>
            <person name="Detter J.C."/>
            <person name="Dong Q."/>
            <person name="Dusheyko S."/>
            <person name="Eads B.D."/>
            <person name="Frohlich T."/>
            <person name="Geiler-Samerotte K.A."/>
            <person name="Gerlach D."/>
            <person name="Hatcher P."/>
            <person name="Jogdeo S."/>
            <person name="Krijgsveld J."/>
            <person name="Kriventseva E.V."/>
            <person name="Kultz D."/>
            <person name="Laforsch C."/>
            <person name="Lindquist E."/>
            <person name="Lopez J."/>
            <person name="Manak J.R."/>
            <person name="Muller J."/>
            <person name="Pangilinan J."/>
            <person name="Patwardhan R.P."/>
            <person name="Pitluck S."/>
            <person name="Pritham E.J."/>
            <person name="Rechtsteiner A."/>
            <person name="Rho M."/>
            <person name="Rogozin I.B."/>
            <person name="Sakarya O."/>
            <person name="Salamov A."/>
            <person name="Schaack S."/>
            <person name="Shapiro H."/>
            <person name="Shiga Y."/>
            <person name="Skalitzky C."/>
            <person name="Smith Z."/>
            <person name="Souvorov A."/>
            <person name="Sung W."/>
            <person name="Tang Z."/>
            <person name="Tsuchiya D."/>
            <person name="Tu H."/>
            <person name="Vos H."/>
            <person name="Wang M."/>
            <person name="Wolf Y.I."/>
            <person name="Yamagata H."/>
            <person name="Yamada T."/>
            <person name="Ye Y."/>
            <person name="Shaw J.R."/>
            <person name="Andrews J."/>
            <person name="Crease T.J."/>
            <person name="Tang H."/>
            <person name="Lucas S.M."/>
            <person name="Robertson H.M."/>
            <person name="Bork P."/>
            <person name="Koonin E.V."/>
            <person name="Zdobnov E.M."/>
            <person name="Grigoriev I.V."/>
            <person name="Lynch M."/>
            <person name="Boore J.L."/>
        </authorList>
    </citation>
    <scope>NUCLEOTIDE SEQUENCE [LARGE SCALE GENOMIC DNA]</scope>
</reference>